<evidence type="ECO:0000313" key="4">
    <source>
        <dbReference type="Proteomes" id="UP000004968"/>
    </source>
</evidence>
<protein>
    <submittedName>
        <fullName evidence="3">SpoIVB peptidase</fullName>
        <ecNumber evidence="3">3.4.21.-</ecNumber>
    </submittedName>
</protein>
<feature type="domain" description="Peptidase S55" evidence="2">
    <location>
        <begin position="230"/>
        <end position="454"/>
    </location>
</feature>
<dbReference type="NCBIfam" id="TIGR02860">
    <property type="entry name" value="spore_IV_B"/>
    <property type="match status" value="1"/>
</dbReference>
<dbReference type="AlphaFoldDB" id="D3AEG4"/>
<dbReference type="InterPro" id="IPR009003">
    <property type="entry name" value="Peptidase_S1_PA"/>
</dbReference>
<gene>
    <name evidence="3" type="primary">spoIVB</name>
    <name evidence="3" type="ORF">CLOSTHATH_01995</name>
</gene>
<organism evidence="3 4">
    <name type="scientific">Hungatella hathewayi DSM 13479</name>
    <dbReference type="NCBI Taxonomy" id="566550"/>
    <lineage>
        <taxon>Bacteria</taxon>
        <taxon>Bacillati</taxon>
        <taxon>Bacillota</taxon>
        <taxon>Clostridia</taxon>
        <taxon>Lachnospirales</taxon>
        <taxon>Lachnospiraceae</taxon>
        <taxon>Hungatella</taxon>
    </lineage>
</organism>
<dbReference type="InterPro" id="IPR036034">
    <property type="entry name" value="PDZ_sf"/>
</dbReference>
<dbReference type="MEROPS" id="S55.001"/>
<accession>D3AEG4</accession>
<dbReference type="PROSITE" id="PS51494">
    <property type="entry name" value="SPOIVB"/>
    <property type="match status" value="1"/>
</dbReference>
<proteinExistence type="predicted"/>
<name>D3AEG4_9FIRM</name>
<comment type="caution">
    <text evidence="3">The sequence shown here is derived from an EMBL/GenBank/DDBJ whole genome shotgun (WGS) entry which is preliminary data.</text>
</comment>
<dbReference type="SUPFAM" id="SSF50156">
    <property type="entry name" value="PDZ domain-like"/>
    <property type="match status" value="1"/>
</dbReference>
<sequence length="454" mass="49878">MTECFHRFLTYYERSKKLSPFIFLYKEVCEMMGKKFHRYVVTAFWVSLVFCIGFSYFYMKWVIPDKLNVVAEEEEQFHFSMPFGVTLSSDSEEVVLGNGSNIPSDQIHLSVNQPFSVYSENQGSYKIGLKLFGWLQLKDIQVNVVDTKYAVPCGTPVGIYLKSDGIMVIGTGDITKSDGMIVEPAFGVLQSGDYIEAFNGTPLKDKEALVTELNKNGTSEAVLAVRRGDQEIEVKMTPVEGDDGKPKLGVWVRDDTQGIGTMTYIDMNGNFGALGHGISDSDTGGVVQIENGALYETSILGIEKGTFGKPGVMSGVIYYGPGSVLGTIESNTDEGIFGTVNERFKQTVKADAIPIGYRQDVKKGTAYIRSDVSGVVKDYEIEIQKVDYATTHKNKGMVIKVTDPELLAITGGIVQGMSGSPIIQDGKLIGAVTHVFIQDSTRGYGIFIENMLEH</sequence>
<dbReference type="Proteomes" id="UP000004968">
    <property type="component" value="Unassembled WGS sequence"/>
</dbReference>
<keyword evidence="1" id="KW-1133">Transmembrane helix</keyword>
<evidence type="ECO:0000313" key="3">
    <source>
        <dbReference type="EMBL" id="EFC99815.1"/>
    </source>
</evidence>
<dbReference type="Gene3D" id="2.30.42.10">
    <property type="match status" value="1"/>
</dbReference>
<dbReference type="InterPro" id="IPR008763">
    <property type="entry name" value="Peptidase_S55"/>
</dbReference>
<reference evidence="3 4" key="1">
    <citation type="submission" date="2010-01" db="EMBL/GenBank/DDBJ databases">
        <authorList>
            <person name="Weinstock G."/>
            <person name="Sodergren E."/>
            <person name="Clifton S."/>
            <person name="Fulton L."/>
            <person name="Fulton B."/>
            <person name="Courtney L."/>
            <person name="Fronick C."/>
            <person name="Harrison M."/>
            <person name="Strong C."/>
            <person name="Farmer C."/>
            <person name="Delahaunty K."/>
            <person name="Markovic C."/>
            <person name="Hall O."/>
            <person name="Minx P."/>
            <person name="Tomlinson C."/>
            <person name="Mitreva M."/>
            <person name="Nelson J."/>
            <person name="Hou S."/>
            <person name="Wollam A."/>
            <person name="Pepin K.H."/>
            <person name="Johnson M."/>
            <person name="Bhonagiri V."/>
            <person name="Nash W.E."/>
            <person name="Warren W."/>
            <person name="Chinwalla A."/>
            <person name="Mardis E.R."/>
            <person name="Wilson R.K."/>
        </authorList>
    </citation>
    <scope>NUCLEOTIDE SEQUENCE [LARGE SCALE GENOMIC DNA]</scope>
    <source>
        <strain evidence="3 4">DSM 13479</strain>
    </source>
</reference>
<dbReference type="InterPro" id="IPR014219">
    <property type="entry name" value="SpoIVB"/>
</dbReference>
<dbReference type="SUPFAM" id="SSF50494">
    <property type="entry name" value="Trypsin-like serine proteases"/>
    <property type="match status" value="1"/>
</dbReference>
<dbReference type="EC" id="3.4.21.-" evidence="3"/>
<dbReference type="Pfam" id="PF05580">
    <property type="entry name" value="Peptidase_S55"/>
    <property type="match status" value="1"/>
</dbReference>
<dbReference type="GO" id="GO:0016787">
    <property type="term" value="F:hydrolase activity"/>
    <property type="evidence" value="ECO:0007669"/>
    <property type="project" value="UniProtKB-KW"/>
</dbReference>
<dbReference type="HOGENOM" id="CLU_035713_1_0_9"/>
<dbReference type="EMBL" id="ACIO01000150">
    <property type="protein sequence ID" value="EFC99815.1"/>
    <property type="molecule type" value="Genomic_DNA"/>
</dbReference>
<keyword evidence="1" id="KW-0812">Transmembrane</keyword>
<evidence type="ECO:0000259" key="2">
    <source>
        <dbReference type="PROSITE" id="PS51494"/>
    </source>
</evidence>
<feature type="transmembrane region" description="Helical" evidence="1">
    <location>
        <begin position="39"/>
        <end position="59"/>
    </location>
</feature>
<evidence type="ECO:0000256" key="1">
    <source>
        <dbReference type="SAM" id="Phobius"/>
    </source>
</evidence>
<keyword evidence="3" id="KW-0378">Hydrolase</keyword>
<keyword evidence="1" id="KW-0472">Membrane</keyword>